<accession>A0A4R6QQ88</accession>
<dbReference type="InParanoid" id="A0A4R6QQ88"/>
<dbReference type="RefSeq" id="WP_133700114.1">
    <property type="nucleotide sequence ID" value="NZ_SNXS01000002.1"/>
</dbReference>
<protein>
    <submittedName>
        <fullName evidence="2">Uncharacterized protein</fullName>
    </submittedName>
</protein>
<sequence length="89" mass="9727">MSTGIPSSESADADADDLGFTFRTRKGGDVEVLHRGRLASTLRGADAIDFLNEVEAGTHADGQQLMARLTGNYKRGNERKASQHPRNRR</sequence>
<dbReference type="Proteomes" id="UP000295361">
    <property type="component" value="Unassembled WGS sequence"/>
</dbReference>
<reference evidence="2 3" key="1">
    <citation type="submission" date="2019-03" db="EMBL/GenBank/DDBJ databases">
        <title>Genomic Encyclopedia of Type Strains, Phase IV (KMG-IV): sequencing the most valuable type-strain genomes for metagenomic binning, comparative biology and taxonomic classification.</title>
        <authorList>
            <person name="Goeker M."/>
        </authorList>
    </citation>
    <scope>NUCLEOTIDE SEQUENCE [LARGE SCALE GENOMIC DNA]</scope>
    <source>
        <strain evidence="2 3">DSM 16998</strain>
    </source>
</reference>
<organism evidence="2 3">
    <name type="scientific">Roseateles toxinivorans</name>
    <dbReference type="NCBI Taxonomy" id="270368"/>
    <lineage>
        <taxon>Bacteria</taxon>
        <taxon>Pseudomonadati</taxon>
        <taxon>Pseudomonadota</taxon>
        <taxon>Betaproteobacteria</taxon>
        <taxon>Burkholderiales</taxon>
        <taxon>Sphaerotilaceae</taxon>
        <taxon>Roseateles</taxon>
    </lineage>
</organism>
<feature type="region of interest" description="Disordered" evidence="1">
    <location>
        <begin position="70"/>
        <end position="89"/>
    </location>
</feature>
<dbReference type="OrthoDB" id="7869604at2"/>
<gene>
    <name evidence="2" type="ORF">DES47_102407</name>
</gene>
<evidence type="ECO:0000313" key="2">
    <source>
        <dbReference type="EMBL" id="TDP72662.1"/>
    </source>
</evidence>
<evidence type="ECO:0000313" key="3">
    <source>
        <dbReference type="Proteomes" id="UP000295361"/>
    </source>
</evidence>
<comment type="caution">
    <text evidence="2">The sequence shown here is derived from an EMBL/GenBank/DDBJ whole genome shotgun (WGS) entry which is preliminary data.</text>
</comment>
<name>A0A4R6QQ88_9BURK</name>
<keyword evidence="3" id="KW-1185">Reference proteome</keyword>
<dbReference type="AlphaFoldDB" id="A0A4R6QQ88"/>
<proteinExistence type="predicted"/>
<dbReference type="EMBL" id="SNXS01000002">
    <property type="protein sequence ID" value="TDP72662.1"/>
    <property type="molecule type" value="Genomic_DNA"/>
</dbReference>
<evidence type="ECO:0000256" key="1">
    <source>
        <dbReference type="SAM" id="MobiDB-lite"/>
    </source>
</evidence>